<protein>
    <submittedName>
        <fullName evidence="1">Uncharacterized protein</fullName>
    </submittedName>
</protein>
<reference evidence="1" key="1">
    <citation type="submission" date="2014-05" db="EMBL/GenBank/DDBJ databases">
        <authorList>
            <person name="Chronopoulou M."/>
        </authorList>
    </citation>
    <scope>NUCLEOTIDE SEQUENCE</scope>
    <source>
        <tissue evidence="1">Whole organism</tissue>
    </source>
</reference>
<accession>A0A0K2U392</accession>
<dbReference type="EMBL" id="HACA01015021">
    <property type="protein sequence ID" value="CDW32382.1"/>
    <property type="molecule type" value="Transcribed_RNA"/>
</dbReference>
<evidence type="ECO:0000313" key="1">
    <source>
        <dbReference type="EMBL" id="CDW32382.1"/>
    </source>
</evidence>
<organism evidence="1">
    <name type="scientific">Lepeophtheirus salmonis</name>
    <name type="common">Salmon louse</name>
    <name type="synonym">Caligus salmonis</name>
    <dbReference type="NCBI Taxonomy" id="72036"/>
    <lineage>
        <taxon>Eukaryota</taxon>
        <taxon>Metazoa</taxon>
        <taxon>Ecdysozoa</taxon>
        <taxon>Arthropoda</taxon>
        <taxon>Crustacea</taxon>
        <taxon>Multicrustacea</taxon>
        <taxon>Hexanauplia</taxon>
        <taxon>Copepoda</taxon>
        <taxon>Siphonostomatoida</taxon>
        <taxon>Caligidae</taxon>
        <taxon>Lepeophtheirus</taxon>
    </lineage>
</organism>
<sequence length="36" mass="4190">MEHDYTDVPDPKCSIVIFDYKRVVITYVAGFVVKKL</sequence>
<dbReference type="AlphaFoldDB" id="A0A0K2U392"/>
<name>A0A0K2U392_LEPSM</name>
<proteinExistence type="predicted"/>